<reference evidence="1 2" key="1">
    <citation type="submission" date="2018-07" db="EMBL/GenBank/DDBJ databases">
        <title>Genome sequencing of Moraxellaceae gen. HYN0046.</title>
        <authorList>
            <person name="Kim M."/>
            <person name="Yi H."/>
        </authorList>
    </citation>
    <scope>NUCLEOTIDE SEQUENCE [LARGE SCALE GENOMIC DNA]</scope>
    <source>
        <strain evidence="1 2">HYN0046</strain>
    </source>
</reference>
<evidence type="ECO:0000313" key="2">
    <source>
        <dbReference type="Proteomes" id="UP000253940"/>
    </source>
</evidence>
<dbReference type="OrthoDB" id="885989at2"/>
<name>A0A345P2G7_9GAMM</name>
<dbReference type="InterPro" id="IPR046500">
    <property type="entry name" value="DUF6678"/>
</dbReference>
<dbReference type="Pfam" id="PF20383">
    <property type="entry name" value="DUF6678"/>
    <property type="match status" value="1"/>
</dbReference>
<accession>A0A345P2G7</accession>
<keyword evidence="2" id="KW-1185">Reference proteome</keyword>
<proteinExistence type="predicted"/>
<organism evidence="1 2">
    <name type="scientific">Aquirhabdus parva</name>
    <dbReference type="NCBI Taxonomy" id="2283318"/>
    <lineage>
        <taxon>Bacteria</taxon>
        <taxon>Pseudomonadati</taxon>
        <taxon>Pseudomonadota</taxon>
        <taxon>Gammaproteobacteria</taxon>
        <taxon>Moraxellales</taxon>
        <taxon>Moraxellaceae</taxon>
        <taxon>Aquirhabdus</taxon>
    </lineage>
</organism>
<protein>
    <submittedName>
        <fullName evidence="1">Uncharacterized protein</fullName>
    </submittedName>
</protein>
<dbReference type="AlphaFoldDB" id="A0A345P2G7"/>
<gene>
    <name evidence="1" type="ORF">HYN46_00315</name>
</gene>
<evidence type="ECO:0000313" key="1">
    <source>
        <dbReference type="EMBL" id="AXI01476.1"/>
    </source>
</evidence>
<dbReference type="KEGG" id="mbah:HYN46_00315"/>
<sequence>MINNSNVWQTLSQIMHLYSIQVRIILIDDTVTNWSSWLTLPSNSYAEIAKFGPFRLVDVLSIEINPNETKEMGRLLPNKNIDHSLAIIDKLELEGIAFRIDDGVLVIEFG</sequence>
<dbReference type="Proteomes" id="UP000253940">
    <property type="component" value="Chromosome"/>
</dbReference>
<dbReference type="EMBL" id="CP031222">
    <property type="protein sequence ID" value="AXI01476.1"/>
    <property type="molecule type" value="Genomic_DNA"/>
</dbReference>